<keyword evidence="2" id="KW-1185">Reference proteome</keyword>
<sequence length="67" mass="7859">MLLIQTLAALFDLHIWIRTTRPPKPTRSHYATMDPLLIFEIIITSHVPGFHFSKWPSMHHALLETLR</sequence>
<dbReference type="Proteomes" id="UP000324222">
    <property type="component" value="Unassembled WGS sequence"/>
</dbReference>
<gene>
    <name evidence="1" type="ORF">E2C01_028650</name>
</gene>
<reference evidence="1 2" key="1">
    <citation type="submission" date="2019-05" db="EMBL/GenBank/DDBJ databases">
        <title>Another draft genome of Portunus trituberculatus and its Hox gene families provides insights of decapod evolution.</title>
        <authorList>
            <person name="Jeong J.-H."/>
            <person name="Song I."/>
            <person name="Kim S."/>
            <person name="Choi T."/>
            <person name="Kim D."/>
            <person name="Ryu S."/>
            <person name="Kim W."/>
        </authorList>
    </citation>
    <scope>NUCLEOTIDE SEQUENCE [LARGE SCALE GENOMIC DNA]</scope>
    <source>
        <tissue evidence="1">Muscle</tissue>
    </source>
</reference>
<comment type="caution">
    <text evidence="1">The sequence shown here is derived from an EMBL/GenBank/DDBJ whole genome shotgun (WGS) entry which is preliminary data.</text>
</comment>
<organism evidence="1 2">
    <name type="scientific">Portunus trituberculatus</name>
    <name type="common">Swimming crab</name>
    <name type="synonym">Neptunus trituberculatus</name>
    <dbReference type="NCBI Taxonomy" id="210409"/>
    <lineage>
        <taxon>Eukaryota</taxon>
        <taxon>Metazoa</taxon>
        <taxon>Ecdysozoa</taxon>
        <taxon>Arthropoda</taxon>
        <taxon>Crustacea</taxon>
        <taxon>Multicrustacea</taxon>
        <taxon>Malacostraca</taxon>
        <taxon>Eumalacostraca</taxon>
        <taxon>Eucarida</taxon>
        <taxon>Decapoda</taxon>
        <taxon>Pleocyemata</taxon>
        <taxon>Brachyura</taxon>
        <taxon>Eubrachyura</taxon>
        <taxon>Portunoidea</taxon>
        <taxon>Portunidae</taxon>
        <taxon>Portuninae</taxon>
        <taxon>Portunus</taxon>
    </lineage>
</organism>
<evidence type="ECO:0000313" key="1">
    <source>
        <dbReference type="EMBL" id="MPC35232.1"/>
    </source>
</evidence>
<name>A0A5B7EM31_PORTR</name>
<accession>A0A5B7EM31</accession>
<dbReference type="AlphaFoldDB" id="A0A5B7EM31"/>
<proteinExistence type="predicted"/>
<dbReference type="EMBL" id="VSRR010003227">
    <property type="protein sequence ID" value="MPC35232.1"/>
    <property type="molecule type" value="Genomic_DNA"/>
</dbReference>
<protein>
    <submittedName>
        <fullName evidence="1">Uncharacterized protein</fullName>
    </submittedName>
</protein>
<evidence type="ECO:0000313" key="2">
    <source>
        <dbReference type="Proteomes" id="UP000324222"/>
    </source>
</evidence>